<feature type="compositionally biased region" description="Basic and acidic residues" evidence="3">
    <location>
        <begin position="555"/>
        <end position="569"/>
    </location>
</feature>
<comment type="caution">
    <text evidence="5">The sequence shown here is derived from an EMBL/GenBank/DDBJ whole genome shotgun (WGS) entry which is preliminary data.</text>
</comment>
<protein>
    <recommendedName>
        <fullName evidence="4">Homeobox domain-containing protein</fullName>
    </recommendedName>
</protein>
<proteinExistence type="predicted"/>
<dbReference type="EMBL" id="JARTCD010000001">
    <property type="protein sequence ID" value="KAJ8664199.1"/>
    <property type="molecule type" value="Genomic_DNA"/>
</dbReference>
<evidence type="ECO:0000313" key="5">
    <source>
        <dbReference type="EMBL" id="KAJ8664199.1"/>
    </source>
</evidence>
<feature type="DNA-binding region" description="Homeobox" evidence="1">
    <location>
        <begin position="460"/>
        <end position="523"/>
    </location>
</feature>
<evidence type="ECO:0000256" key="2">
    <source>
        <dbReference type="RuleBase" id="RU000682"/>
    </source>
</evidence>
<feature type="region of interest" description="Disordered" evidence="3">
    <location>
        <begin position="438"/>
        <end position="459"/>
    </location>
</feature>
<keyword evidence="6" id="KW-1185">Reference proteome</keyword>
<keyword evidence="1 2" id="KW-0371">Homeobox</keyword>
<dbReference type="GeneID" id="83207900"/>
<dbReference type="RefSeq" id="XP_058349111.1">
    <property type="nucleotide sequence ID" value="XM_058480588.1"/>
</dbReference>
<keyword evidence="1 2" id="KW-0539">Nucleus</keyword>
<feature type="region of interest" description="Disordered" evidence="3">
    <location>
        <begin position="295"/>
        <end position="314"/>
    </location>
</feature>
<comment type="subcellular location">
    <subcellularLocation>
        <location evidence="1 2">Nucleus</location>
    </subcellularLocation>
</comment>
<sequence length="616" mass="69010">MYPPAAAHPSFSTYEEANGIKLETMVEPMSHTAVTIPYGDSSWPVTPVDESNAMMIHRPSSSSLPTQPSTHFPSPMASDLSLSYPPPDVSYPSSSSSCSFQRPPVSLSLLLEHFPDLPRFLSHPQLPCFVRLWYQFQQDIALAKEPAFRPAVQENLQHLAEQAEGILQQIFYWQHHHQGDHHQSYNDPESDTTLLLTALCRLKERVEVMQQVLQIIENGRVWFNQDPKQAVMPILQAVIKERQEQQQVHAMSVGGGGTSSCNGGDSSSCCDAAAAAAAVTTMPKNISYIHPAALSTSSDQGSPSSSSSPPGAILTIEPYSTITDMAVNEEDDTVTKKPESMDHQVDQDMHVATTNDGIEDTISTLSAMDIDDDGDDTEYEQPEESDDDDEYIEPMPRRRSTRRRSGRNHDDHDMGELSSLVDQDENSQEDNEIIQEQGTALLANRRRSTTKSASATRSYPRRTATSYDAETTHYLKSVFFSIYSKRDKLTKDQRRQVQLHTGLKPRNITYWFSNHKRRFQTSLKVFKRTVRESNGKVKTYDDFLEWRREHKLPEEVMEHELDDGNKKNQDTTTTAADGDDGSKPTTSSLCSPIHASSPSISCNNEEHHSDDDDSKA</sequence>
<feature type="compositionally biased region" description="Basic residues" evidence="3">
    <location>
        <begin position="397"/>
        <end position="406"/>
    </location>
</feature>
<organism evidence="5 6">
    <name type="scientific">Lichtheimia ornata</name>
    <dbReference type="NCBI Taxonomy" id="688661"/>
    <lineage>
        <taxon>Eukaryota</taxon>
        <taxon>Fungi</taxon>
        <taxon>Fungi incertae sedis</taxon>
        <taxon>Mucoromycota</taxon>
        <taxon>Mucoromycotina</taxon>
        <taxon>Mucoromycetes</taxon>
        <taxon>Mucorales</taxon>
        <taxon>Lichtheimiaceae</taxon>
        <taxon>Lichtheimia</taxon>
    </lineage>
</organism>
<evidence type="ECO:0000256" key="1">
    <source>
        <dbReference type="PROSITE-ProRule" id="PRU00108"/>
    </source>
</evidence>
<gene>
    <name evidence="5" type="ORF">O0I10_000478</name>
</gene>
<dbReference type="SUPFAM" id="SSF46689">
    <property type="entry name" value="Homeodomain-like"/>
    <property type="match status" value="1"/>
</dbReference>
<dbReference type="PROSITE" id="PS50071">
    <property type="entry name" value="HOMEOBOX_2"/>
    <property type="match status" value="1"/>
</dbReference>
<feature type="compositionally biased region" description="Basic and acidic residues" evidence="3">
    <location>
        <begin position="604"/>
        <end position="616"/>
    </location>
</feature>
<evidence type="ECO:0000259" key="4">
    <source>
        <dbReference type="PROSITE" id="PS50071"/>
    </source>
</evidence>
<dbReference type="Proteomes" id="UP001234581">
    <property type="component" value="Unassembled WGS sequence"/>
</dbReference>
<reference evidence="5 6" key="1">
    <citation type="submission" date="2023-03" db="EMBL/GenBank/DDBJ databases">
        <title>Genome sequence of Lichtheimia ornata CBS 291.66.</title>
        <authorList>
            <person name="Mohabir J.T."/>
            <person name="Shea T.P."/>
            <person name="Kurbessoian T."/>
            <person name="Berby B."/>
            <person name="Fontaine J."/>
            <person name="Livny J."/>
            <person name="Gnirke A."/>
            <person name="Stajich J.E."/>
            <person name="Cuomo C.A."/>
        </authorList>
    </citation>
    <scope>NUCLEOTIDE SEQUENCE [LARGE SCALE GENOMIC DNA]</scope>
    <source>
        <strain evidence="5">CBS 291.66</strain>
    </source>
</reference>
<dbReference type="InterPro" id="IPR009057">
    <property type="entry name" value="Homeodomain-like_sf"/>
</dbReference>
<feature type="compositionally biased region" description="Low complexity" evidence="3">
    <location>
        <begin position="295"/>
        <end position="310"/>
    </location>
</feature>
<dbReference type="SMART" id="SM00389">
    <property type="entry name" value="HOX"/>
    <property type="match status" value="1"/>
</dbReference>
<dbReference type="Pfam" id="PF00046">
    <property type="entry name" value="Homeodomain"/>
    <property type="match status" value="1"/>
</dbReference>
<dbReference type="CDD" id="cd00086">
    <property type="entry name" value="homeodomain"/>
    <property type="match status" value="1"/>
</dbReference>
<keyword evidence="1 2" id="KW-0238">DNA-binding</keyword>
<dbReference type="GO" id="GO:0005634">
    <property type="term" value="C:nucleus"/>
    <property type="evidence" value="ECO:0007669"/>
    <property type="project" value="UniProtKB-SubCell"/>
</dbReference>
<evidence type="ECO:0000256" key="3">
    <source>
        <dbReference type="SAM" id="MobiDB-lite"/>
    </source>
</evidence>
<name>A0AAD8DIY2_9FUNG</name>
<feature type="compositionally biased region" description="Polar residues" evidence="3">
    <location>
        <begin position="583"/>
        <end position="603"/>
    </location>
</feature>
<dbReference type="Gene3D" id="1.10.10.60">
    <property type="entry name" value="Homeodomain-like"/>
    <property type="match status" value="1"/>
</dbReference>
<dbReference type="AlphaFoldDB" id="A0AAD8DIY2"/>
<feature type="domain" description="Homeobox" evidence="4">
    <location>
        <begin position="458"/>
        <end position="522"/>
    </location>
</feature>
<feature type="region of interest" description="Disordered" evidence="3">
    <location>
        <begin position="555"/>
        <end position="616"/>
    </location>
</feature>
<dbReference type="InterPro" id="IPR001356">
    <property type="entry name" value="HD"/>
</dbReference>
<feature type="region of interest" description="Disordered" evidence="3">
    <location>
        <begin position="367"/>
        <end position="416"/>
    </location>
</feature>
<evidence type="ECO:0000313" key="6">
    <source>
        <dbReference type="Proteomes" id="UP001234581"/>
    </source>
</evidence>
<accession>A0AAD8DIY2</accession>
<dbReference type="GO" id="GO:0003677">
    <property type="term" value="F:DNA binding"/>
    <property type="evidence" value="ECO:0007669"/>
    <property type="project" value="UniProtKB-UniRule"/>
</dbReference>
<feature type="compositionally biased region" description="Acidic residues" evidence="3">
    <location>
        <begin position="369"/>
        <end position="392"/>
    </location>
</feature>